<proteinExistence type="predicted"/>
<dbReference type="Pfam" id="PF14394">
    <property type="entry name" value="DUF4423"/>
    <property type="match status" value="1"/>
</dbReference>
<protein>
    <submittedName>
        <fullName evidence="2">Uncharacterized protein (TIGR02147 family)</fullName>
    </submittedName>
</protein>
<accession>A0ABX5LKP4</accession>
<keyword evidence="3" id="KW-1185">Reference proteome</keyword>
<evidence type="ECO:0000313" key="3">
    <source>
        <dbReference type="Proteomes" id="UP000245523"/>
    </source>
</evidence>
<comment type="caution">
    <text evidence="2">The sequence shown here is derived from an EMBL/GenBank/DDBJ whole genome shotgun (WGS) entry which is preliminary data.</text>
</comment>
<dbReference type="Proteomes" id="UP000245523">
    <property type="component" value="Unassembled WGS sequence"/>
</dbReference>
<dbReference type="InterPro" id="IPR025537">
    <property type="entry name" value="DUF4423"/>
</dbReference>
<evidence type="ECO:0000259" key="1">
    <source>
        <dbReference type="Pfam" id="PF14394"/>
    </source>
</evidence>
<name>A0ABX5LKP4_9BACT</name>
<dbReference type="NCBIfam" id="TIGR02147">
    <property type="entry name" value="Fsuc_second"/>
    <property type="match status" value="1"/>
</dbReference>
<sequence length="273" mass="30757">MILSADITDYRDFLKAYYEKRKKELPFYSYRMMGDKLGLDSSYLYRVLQKKHHLPAHALQAAKEMLNLSGRSAEFFDLLYSAAVTKDAAQKEELMAKAVALGDVERHSLQAAELKLLENWWIPAVRAYLELNGGVVNIKQIAKDICPPISEEQAKEAIEILKSVGLVKKLASGKLALTDAHLTVGGPEKAQAVRNFQKQALKLASDALENISAEERNISTLTLSVDQEGFEDLGDMIKEFRRLVQKRVDSIKNPDRVMQLSMAFYPVARARKK</sequence>
<reference evidence="2 3" key="1">
    <citation type="submission" date="2018-05" db="EMBL/GenBank/DDBJ databases">
        <title>Animal gut microbial communities from fecal samples from Wisconsin, USA.</title>
        <authorList>
            <person name="Neumann A."/>
        </authorList>
    </citation>
    <scope>NUCLEOTIDE SEQUENCE [LARGE SCALE GENOMIC DNA]</scope>
    <source>
        <strain evidence="2 3">UWS4</strain>
    </source>
</reference>
<dbReference type="InterPro" id="IPR011873">
    <property type="entry name" value="CHP02147"/>
</dbReference>
<evidence type="ECO:0000313" key="2">
    <source>
        <dbReference type="EMBL" id="PWL01184.1"/>
    </source>
</evidence>
<gene>
    <name evidence="2" type="ORF">B0H50_11158</name>
</gene>
<feature type="domain" description="DUF4423" evidence="1">
    <location>
        <begin position="106"/>
        <end position="267"/>
    </location>
</feature>
<dbReference type="EMBL" id="QGHD01000011">
    <property type="protein sequence ID" value="PWL01184.1"/>
    <property type="molecule type" value="Genomic_DNA"/>
</dbReference>
<organism evidence="2 3">
    <name type="scientific">Hallerella porci</name>
    <dbReference type="NCBI Taxonomy" id="1945871"/>
    <lineage>
        <taxon>Bacteria</taxon>
        <taxon>Pseudomonadati</taxon>
        <taxon>Fibrobacterota</taxon>
        <taxon>Fibrobacteria</taxon>
        <taxon>Fibrobacterales</taxon>
        <taxon>Fibrobacteraceae</taxon>
        <taxon>Hallerella</taxon>
    </lineage>
</organism>
<dbReference type="RefSeq" id="WP_233244596.1">
    <property type="nucleotide sequence ID" value="NZ_JAXEIU010000047.1"/>
</dbReference>